<comment type="subcellular location">
    <subcellularLocation>
        <location evidence="1">Membrane</location>
        <topology evidence="1">Single-pass type I membrane protein</topology>
    </subcellularLocation>
</comment>
<keyword evidence="2 9" id="KW-0812">Transmembrane</keyword>
<dbReference type="Pfam" id="PF23308">
    <property type="entry name" value="TSP1_TSH7A-B_C"/>
    <property type="match status" value="1"/>
</dbReference>
<feature type="domain" description="Spondin-like TSP1" evidence="10">
    <location>
        <begin position="68"/>
        <end position="121"/>
    </location>
</feature>
<evidence type="ECO:0000256" key="4">
    <source>
        <dbReference type="ARBA" id="ARBA00022737"/>
    </source>
</evidence>
<evidence type="ECO:0000313" key="13">
    <source>
        <dbReference type="Proteomes" id="UP000298787"/>
    </source>
</evidence>
<evidence type="ECO:0000256" key="2">
    <source>
        <dbReference type="ARBA" id="ARBA00022692"/>
    </source>
</evidence>
<keyword evidence="3" id="KW-0732">Signal</keyword>
<dbReference type="InterPro" id="IPR051418">
    <property type="entry name" value="Spondin/Thrombospondin_T1"/>
</dbReference>
<dbReference type="PROSITE" id="PS50092">
    <property type="entry name" value="TSP1"/>
    <property type="match status" value="3"/>
</dbReference>
<dbReference type="SMART" id="SM00209">
    <property type="entry name" value="TSP1"/>
    <property type="match status" value="4"/>
</dbReference>
<keyword evidence="5 9" id="KW-1133">Transmembrane helix</keyword>
<dbReference type="PANTHER" id="PTHR11311:SF29">
    <property type="entry name" value="THROMBOSPONDIN TYPE-1 DOMAIN-CONTAINING PROTEIN 7A ISOFORM X1"/>
    <property type="match status" value="1"/>
</dbReference>
<evidence type="ECO:0000256" key="5">
    <source>
        <dbReference type="ARBA" id="ARBA00022989"/>
    </source>
</evidence>
<protein>
    <submittedName>
        <fullName evidence="12">Thrombospondin type-1 domain-containing protein 7A</fullName>
    </submittedName>
</protein>
<dbReference type="SUPFAM" id="SSF82895">
    <property type="entry name" value="TSP-1 type 1 repeat"/>
    <property type="match status" value="3"/>
</dbReference>
<feature type="domain" description="Thrombospondin type-1" evidence="11">
    <location>
        <begin position="374"/>
        <end position="413"/>
    </location>
</feature>
<keyword evidence="4" id="KW-0677">Repeat</keyword>
<feature type="transmembrane region" description="Helical" evidence="9">
    <location>
        <begin position="462"/>
        <end position="486"/>
    </location>
</feature>
<dbReference type="FunFam" id="2.20.100.10:FF:000017">
    <property type="entry name" value="Thrombospondin type 1 domain containing 7A"/>
    <property type="match status" value="1"/>
</dbReference>
<evidence type="ECO:0000313" key="12">
    <source>
        <dbReference type="EMBL" id="TKS82573.1"/>
    </source>
</evidence>
<dbReference type="AlphaFoldDB" id="A0A4U5V460"/>
<dbReference type="InterPro" id="IPR056991">
    <property type="entry name" value="TSP1_TSH7A-B_C"/>
</dbReference>
<organism evidence="12 13">
    <name type="scientific">Collichthys lucidus</name>
    <name type="common">Big head croaker</name>
    <name type="synonym">Sciaena lucida</name>
    <dbReference type="NCBI Taxonomy" id="240159"/>
    <lineage>
        <taxon>Eukaryota</taxon>
        <taxon>Metazoa</taxon>
        <taxon>Chordata</taxon>
        <taxon>Craniata</taxon>
        <taxon>Vertebrata</taxon>
        <taxon>Euteleostomi</taxon>
        <taxon>Actinopterygii</taxon>
        <taxon>Neopterygii</taxon>
        <taxon>Teleostei</taxon>
        <taxon>Neoteleostei</taxon>
        <taxon>Acanthomorphata</taxon>
        <taxon>Eupercaria</taxon>
        <taxon>Sciaenidae</taxon>
        <taxon>Collichthys</taxon>
    </lineage>
</organism>
<evidence type="ECO:0000256" key="9">
    <source>
        <dbReference type="SAM" id="Phobius"/>
    </source>
</evidence>
<dbReference type="EMBL" id="CM014091">
    <property type="protein sequence ID" value="TKS82573.1"/>
    <property type="molecule type" value="Genomic_DNA"/>
</dbReference>
<dbReference type="Proteomes" id="UP000298787">
    <property type="component" value="Chromosome 14"/>
</dbReference>
<evidence type="ECO:0000256" key="1">
    <source>
        <dbReference type="ARBA" id="ARBA00004479"/>
    </source>
</evidence>
<dbReference type="InterPro" id="IPR000884">
    <property type="entry name" value="TSP1_rpt"/>
</dbReference>
<dbReference type="GO" id="GO:0005886">
    <property type="term" value="C:plasma membrane"/>
    <property type="evidence" value="ECO:0007669"/>
    <property type="project" value="TreeGrafter"/>
</dbReference>
<reference evidence="12 13" key="1">
    <citation type="submission" date="2019-01" db="EMBL/GenBank/DDBJ databases">
        <title>Genome Assembly of Collichthys lucidus.</title>
        <authorList>
            <person name="Cai M."/>
            <person name="Xiao S."/>
        </authorList>
    </citation>
    <scope>NUCLEOTIDE SEQUENCE [LARGE SCALE GENOMIC DNA]</scope>
    <source>
        <strain evidence="12">JT15FE1705JMU</strain>
        <tissue evidence="12">Muscle</tissue>
    </source>
</reference>
<dbReference type="GO" id="GO:0030036">
    <property type="term" value="P:actin cytoskeleton organization"/>
    <property type="evidence" value="ECO:0007669"/>
    <property type="project" value="TreeGrafter"/>
</dbReference>
<evidence type="ECO:0000259" key="10">
    <source>
        <dbReference type="Pfam" id="PF19028"/>
    </source>
</evidence>
<keyword evidence="13" id="KW-1185">Reference proteome</keyword>
<evidence type="ECO:0000256" key="7">
    <source>
        <dbReference type="ARBA" id="ARBA00023157"/>
    </source>
</evidence>
<dbReference type="InterPro" id="IPR036383">
    <property type="entry name" value="TSP1_rpt_sf"/>
</dbReference>
<keyword evidence="8" id="KW-0325">Glycoprotein</keyword>
<accession>A0A4U5V460</accession>
<proteinExistence type="predicted"/>
<evidence type="ECO:0000256" key="6">
    <source>
        <dbReference type="ARBA" id="ARBA00023136"/>
    </source>
</evidence>
<dbReference type="FunFam" id="2.20.100.10:FF:000018">
    <property type="entry name" value="Thrombospondin type 1 domain containing 7A"/>
    <property type="match status" value="1"/>
</dbReference>
<evidence type="ECO:0000259" key="11">
    <source>
        <dbReference type="Pfam" id="PF23308"/>
    </source>
</evidence>
<evidence type="ECO:0000256" key="3">
    <source>
        <dbReference type="ARBA" id="ARBA00022729"/>
    </source>
</evidence>
<name>A0A4U5V460_COLLU</name>
<dbReference type="InterPro" id="IPR044004">
    <property type="entry name" value="TSP1_spondin_dom"/>
</dbReference>
<dbReference type="PANTHER" id="PTHR11311">
    <property type="entry name" value="SPONDIN"/>
    <property type="match status" value="1"/>
</dbReference>
<keyword evidence="7" id="KW-1015">Disulfide bond</keyword>
<sequence length="582" mass="64969">MCVLCWLADWSTCQLSPNAVCGSGIKTRMLDCVRSDGKSVDIKFCQELNLEKKWQMNISCVVECPVNCQLSEWSAWSECSQTCGLEGKMWRQRSVVQASQGDGRPCPTQMEQWKPCPVRPCYRWQYSPWSECRVESVVCGHGMRYRNLSCFVSDGSGDGEGSLVDEELCSSLELAIDGDKRIMLKEPCTLPCPVYSMSVRNHEGGEIKVDSHFFFSSQREVSHEEHKTLQQRSKDDPSQVIVQLFQKLHAEQTLIHSPGDAFCLFAPAGECYLMEWSDWSSCVSICVKGAGVDFGSVQVRSRAVLAQEPENLQLCPDQEWESQPCTGGECYEYKWFSSVNSTRPFVWCQRSDGLNVTGGCPAINPPVDNSSCSPPCLMPKSFCSEDGICMCEEGFTEVLSPIGLLDQCAPIPILEIPTAGDKKGDVKTSRAINPTLPTTILPGRTGRTWYLQPYGPDGKLKMWVYGVAAGAFVLLIFIVSMIYLACDSVSSSSQKLFRGKSPPGAPLIVFTNFPEFFFERASQYSRDHRIARLRAESLEESFSCSEVLIGLSCKENCRYDMGIIEIQEHTRARLSVVFFCTI</sequence>
<dbReference type="Pfam" id="PF19028">
    <property type="entry name" value="TSP1_spondin"/>
    <property type="match status" value="1"/>
</dbReference>
<dbReference type="Pfam" id="PF00090">
    <property type="entry name" value="TSP_1"/>
    <property type="match status" value="2"/>
</dbReference>
<dbReference type="Gene3D" id="2.20.100.10">
    <property type="entry name" value="Thrombospondin type-1 (TSP1) repeat"/>
    <property type="match status" value="3"/>
</dbReference>
<keyword evidence="6 9" id="KW-0472">Membrane</keyword>
<evidence type="ECO:0000256" key="8">
    <source>
        <dbReference type="ARBA" id="ARBA00023180"/>
    </source>
</evidence>
<gene>
    <name evidence="12" type="ORF">D9C73_016682</name>
</gene>